<protein>
    <submittedName>
        <fullName evidence="4">Phage terminase large subunit family protein</fullName>
    </submittedName>
</protein>
<dbReference type="RefSeq" id="WP_162239285.1">
    <property type="nucleotide sequence ID" value="NZ_JBHTND010000005.1"/>
</dbReference>
<keyword evidence="2" id="KW-1133">Transmembrane helix</keyword>
<sequence length="263" mass="28496">MTTILMKGSQIGASQAGLVFLLYCIAVGGGPTLVVAPTIAMAELYSKQRLDPIIDGCAPARAKIPPNRGKNSGNTLRLKTFPDGMVRLTGANSANALKSMPAKNAIYEEPDEFVPDLKGQGNAVEMTRRRLTTYGRRAKEFANCTPTLSSRTIIEPLFKGGDQRLHRMPCPHGCGHRTVFSKELFRFEKGGTRGRAFRLREPRVRQAYHGGPAQDGYDGRRGMGAPGGERPRGDAPVLLPAGLLLARGMGMGRHRQEDRAGRG</sequence>
<keyword evidence="5" id="KW-1185">Reference proteome</keyword>
<evidence type="ECO:0000313" key="5">
    <source>
        <dbReference type="Proteomes" id="UP001597176"/>
    </source>
</evidence>
<feature type="domain" description="Phage terminase large subunit GpA ATPase" evidence="3">
    <location>
        <begin position="3"/>
        <end position="190"/>
    </location>
</feature>
<feature type="transmembrane region" description="Helical" evidence="2">
    <location>
        <begin position="20"/>
        <end position="40"/>
    </location>
</feature>
<name>A0ABW3WUJ2_9HYPH</name>
<accession>A0ABW3WUJ2</accession>
<evidence type="ECO:0000256" key="1">
    <source>
        <dbReference type="SAM" id="MobiDB-lite"/>
    </source>
</evidence>
<dbReference type="InterPro" id="IPR046453">
    <property type="entry name" value="GpA_ATPase"/>
</dbReference>
<feature type="region of interest" description="Disordered" evidence="1">
    <location>
        <begin position="207"/>
        <end position="236"/>
    </location>
</feature>
<keyword evidence="2" id="KW-0472">Membrane</keyword>
<keyword evidence="2" id="KW-0812">Transmembrane</keyword>
<comment type="caution">
    <text evidence="4">The sequence shown here is derived from an EMBL/GenBank/DDBJ whole genome shotgun (WGS) entry which is preliminary data.</text>
</comment>
<organism evidence="4 5">
    <name type="scientific">Methylobacterium marchantiae</name>
    <dbReference type="NCBI Taxonomy" id="600331"/>
    <lineage>
        <taxon>Bacteria</taxon>
        <taxon>Pseudomonadati</taxon>
        <taxon>Pseudomonadota</taxon>
        <taxon>Alphaproteobacteria</taxon>
        <taxon>Hyphomicrobiales</taxon>
        <taxon>Methylobacteriaceae</taxon>
        <taxon>Methylobacterium</taxon>
    </lineage>
</organism>
<dbReference type="Proteomes" id="UP001597176">
    <property type="component" value="Unassembled WGS sequence"/>
</dbReference>
<evidence type="ECO:0000313" key="4">
    <source>
        <dbReference type="EMBL" id="MFD1301012.1"/>
    </source>
</evidence>
<dbReference type="Pfam" id="PF05876">
    <property type="entry name" value="GpA_ATPase"/>
    <property type="match status" value="1"/>
</dbReference>
<proteinExistence type="predicted"/>
<gene>
    <name evidence="4" type="ORF">ACFQ4G_05365</name>
</gene>
<reference evidence="5" key="1">
    <citation type="journal article" date="2019" name="Int. J. Syst. Evol. Microbiol.">
        <title>The Global Catalogue of Microorganisms (GCM) 10K type strain sequencing project: providing services to taxonomists for standard genome sequencing and annotation.</title>
        <authorList>
            <consortium name="The Broad Institute Genomics Platform"/>
            <consortium name="The Broad Institute Genome Sequencing Center for Infectious Disease"/>
            <person name="Wu L."/>
            <person name="Ma J."/>
        </authorList>
    </citation>
    <scope>NUCLEOTIDE SEQUENCE [LARGE SCALE GENOMIC DNA]</scope>
    <source>
        <strain evidence="5">CCUG 56108</strain>
    </source>
</reference>
<evidence type="ECO:0000256" key="2">
    <source>
        <dbReference type="SAM" id="Phobius"/>
    </source>
</evidence>
<dbReference type="EMBL" id="JBHTND010000005">
    <property type="protein sequence ID" value="MFD1301012.1"/>
    <property type="molecule type" value="Genomic_DNA"/>
</dbReference>
<evidence type="ECO:0000259" key="3">
    <source>
        <dbReference type="Pfam" id="PF05876"/>
    </source>
</evidence>